<sequence>MQYTFKADVWAYGVVLWELATRGLTPYADLEFTEILRLLKSGHRLSKPRGCPDILYHQVMLVCWMEDPQRRPTFFELTEMMEDVVEQLRRGVPGSALLNSHYERVSPRSSATTPISYSKLNVSGPAVTDL</sequence>
<evidence type="ECO:0000313" key="3">
    <source>
        <dbReference type="Proteomes" id="UP000271098"/>
    </source>
</evidence>
<dbReference type="PRINTS" id="PR00109">
    <property type="entry name" value="TYRKINASE"/>
</dbReference>
<organism evidence="2 3">
    <name type="scientific">Gongylonema pulchrum</name>
    <dbReference type="NCBI Taxonomy" id="637853"/>
    <lineage>
        <taxon>Eukaryota</taxon>
        <taxon>Metazoa</taxon>
        <taxon>Ecdysozoa</taxon>
        <taxon>Nematoda</taxon>
        <taxon>Chromadorea</taxon>
        <taxon>Rhabditida</taxon>
        <taxon>Spirurina</taxon>
        <taxon>Spiruromorpha</taxon>
        <taxon>Spiruroidea</taxon>
        <taxon>Gongylonematidae</taxon>
        <taxon>Gongylonema</taxon>
    </lineage>
</organism>
<dbReference type="GO" id="GO:0005886">
    <property type="term" value="C:plasma membrane"/>
    <property type="evidence" value="ECO:0007669"/>
    <property type="project" value="TreeGrafter"/>
</dbReference>
<dbReference type="Proteomes" id="UP000271098">
    <property type="component" value="Unassembled WGS sequence"/>
</dbReference>
<evidence type="ECO:0000259" key="1">
    <source>
        <dbReference type="PROSITE" id="PS50011"/>
    </source>
</evidence>
<dbReference type="GO" id="GO:0004714">
    <property type="term" value="F:transmembrane receptor protein tyrosine kinase activity"/>
    <property type="evidence" value="ECO:0007669"/>
    <property type="project" value="TreeGrafter"/>
</dbReference>
<dbReference type="InterPro" id="IPR050122">
    <property type="entry name" value="RTK"/>
</dbReference>
<dbReference type="Pfam" id="PF07714">
    <property type="entry name" value="PK_Tyr_Ser-Thr"/>
    <property type="match status" value="1"/>
</dbReference>
<dbReference type="EMBL" id="UYRT01089962">
    <property type="protein sequence ID" value="VDN35517.1"/>
    <property type="molecule type" value="Genomic_DNA"/>
</dbReference>
<dbReference type="SUPFAM" id="SSF56112">
    <property type="entry name" value="Protein kinase-like (PK-like)"/>
    <property type="match status" value="1"/>
</dbReference>
<dbReference type="GO" id="GO:0016477">
    <property type="term" value="P:cell migration"/>
    <property type="evidence" value="ECO:0007669"/>
    <property type="project" value="TreeGrafter"/>
</dbReference>
<dbReference type="InterPro" id="IPR001245">
    <property type="entry name" value="Ser-Thr/Tyr_kinase_cat_dom"/>
</dbReference>
<dbReference type="PROSITE" id="PS50011">
    <property type="entry name" value="PROTEIN_KINASE_DOM"/>
    <property type="match status" value="1"/>
</dbReference>
<evidence type="ECO:0000313" key="2">
    <source>
        <dbReference type="EMBL" id="VDN35517.1"/>
    </source>
</evidence>
<dbReference type="OrthoDB" id="546826at2759"/>
<name>A0A3P7NMZ2_9BILA</name>
<dbReference type="PANTHER" id="PTHR24416">
    <property type="entry name" value="TYROSINE-PROTEIN KINASE RECEPTOR"/>
    <property type="match status" value="1"/>
</dbReference>
<protein>
    <recommendedName>
        <fullName evidence="1">Protein kinase domain-containing protein</fullName>
    </recommendedName>
</protein>
<dbReference type="InterPro" id="IPR011009">
    <property type="entry name" value="Kinase-like_dom_sf"/>
</dbReference>
<dbReference type="GO" id="GO:0007399">
    <property type="term" value="P:nervous system development"/>
    <property type="evidence" value="ECO:0007669"/>
    <property type="project" value="TreeGrafter"/>
</dbReference>
<keyword evidence="3" id="KW-1185">Reference proteome</keyword>
<accession>A0A3P7NMZ2</accession>
<dbReference type="GO" id="GO:0043235">
    <property type="term" value="C:receptor complex"/>
    <property type="evidence" value="ECO:0007669"/>
    <property type="project" value="TreeGrafter"/>
</dbReference>
<dbReference type="PANTHER" id="PTHR24416:SF564">
    <property type="entry name" value="MACROPHAGE-STIMULATING PROTEIN RECEPTOR"/>
    <property type="match status" value="1"/>
</dbReference>
<dbReference type="GO" id="GO:0007169">
    <property type="term" value="P:cell surface receptor protein tyrosine kinase signaling pathway"/>
    <property type="evidence" value="ECO:0007669"/>
    <property type="project" value="TreeGrafter"/>
</dbReference>
<proteinExistence type="predicted"/>
<dbReference type="Gene3D" id="1.10.510.10">
    <property type="entry name" value="Transferase(Phosphotransferase) domain 1"/>
    <property type="match status" value="1"/>
</dbReference>
<feature type="domain" description="Protein kinase" evidence="1">
    <location>
        <begin position="1"/>
        <end position="85"/>
    </location>
</feature>
<dbReference type="AlphaFoldDB" id="A0A3P7NMZ2"/>
<gene>
    <name evidence="2" type="ORF">GPUH_LOCUS20196</name>
</gene>
<dbReference type="InterPro" id="IPR000719">
    <property type="entry name" value="Prot_kinase_dom"/>
</dbReference>
<dbReference type="GO" id="GO:0005524">
    <property type="term" value="F:ATP binding"/>
    <property type="evidence" value="ECO:0007669"/>
    <property type="project" value="InterPro"/>
</dbReference>
<reference evidence="2 3" key="1">
    <citation type="submission" date="2018-11" db="EMBL/GenBank/DDBJ databases">
        <authorList>
            <consortium name="Pathogen Informatics"/>
        </authorList>
    </citation>
    <scope>NUCLEOTIDE SEQUENCE [LARGE SCALE GENOMIC DNA]</scope>
</reference>